<evidence type="ECO:0000256" key="4">
    <source>
        <dbReference type="PROSITE-ProRule" id="PRU00176"/>
    </source>
</evidence>
<dbReference type="InterPro" id="IPR012677">
    <property type="entry name" value="Nucleotide-bd_a/b_plait_sf"/>
</dbReference>
<feature type="region of interest" description="Disordered" evidence="5">
    <location>
        <begin position="1"/>
        <end position="159"/>
    </location>
</feature>
<evidence type="ECO:0000259" key="6">
    <source>
        <dbReference type="PROSITE" id="PS50102"/>
    </source>
</evidence>
<sequence length="407" mass="44933">MLEEQLEVKETEAPKEKKAAKEKKAPKEPEVVEGKPSKKDKASTKDKSASKDDKKAKKEKKDKPVRKTVAKRANTPDTASDVELVTEKATKDNSASKEGKKVKKAKKDKPVPKVPAKRAITPDTASDVKLATEETPKAKKTKVTATEGSRKSKKSKKETAIAIVAEESDSDVEDDQTAALLAGFESSEDEADASKAEGEGDNEGVDLDHLPDVPASDALKLQLKEAGQSGGEPGVIYVGRVPHGFYEHQMTAYFSQFGHIKRLRLSRNKRTGQSKHYAFIEFASADVADIVARTMNNYLLFQRLLQVRVVPSAQVHEELFKGAGKRFRKPAPRNAMLRKDLEHGSDRKSWIGKVKKEQQKRLEKAEKLKSVFGYEFDVPEIRSVDNVPVRTKAVEAEAVKATAFEAA</sequence>
<feature type="region of interest" description="Disordered" evidence="5">
    <location>
        <begin position="183"/>
        <end position="205"/>
    </location>
</feature>
<dbReference type="SUPFAM" id="SSF54928">
    <property type="entry name" value="RNA-binding domain, RBD"/>
    <property type="match status" value="1"/>
</dbReference>
<keyword evidence="3" id="KW-0539">Nucleus</keyword>
<evidence type="ECO:0000256" key="1">
    <source>
        <dbReference type="ARBA" id="ARBA00004604"/>
    </source>
</evidence>
<dbReference type="CDD" id="cd12307">
    <property type="entry name" value="RRM_NIFK_like"/>
    <property type="match status" value="1"/>
</dbReference>
<evidence type="ECO:0000256" key="3">
    <source>
        <dbReference type="ARBA" id="ARBA00023242"/>
    </source>
</evidence>
<dbReference type="PANTHER" id="PTHR46754">
    <property type="entry name" value="MKI67 FHA DOMAIN-INTERACTING NUCLEOLAR PHOSPHOPROTEIN"/>
    <property type="match status" value="1"/>
</dbReference>
<accession>A0A6A6QYC5</accession>
<feature type="compositionally biased region" description="Basic and acidic residues" evidence="5">
    <location>
        <begin position="1"/>
        <end position="62"/>
    </location>
</feature>
<dbReference type="GO" id="GO:0005730">
    <property type="term" value="C:nucleolus"/>
    <property type="evidence" value="ECO:0007669"/>
    <property type="project" value="UniProtKB-SubCell"/>
</dbReference>
<dbReference type="GO" id="GO:0003723">
    <property type="term" value="F:RNA binding"/>
    <property type="evidence" value="ECO:0007669"/>
    <property type="project" value="UniProtKB-UniRule"/>
</dbReference>
<dbReference type="SMART" id="SM00360">
    <property type="entry name" value="RRM"/>
    <property type="match status" value="1"/>
</dbReference>
<dbReference type="OrthoDB" id="21467at2759"/>
<evidence type="ECO:0000313" key="7">
    <source>
        <dbReference type="EMBL" id="KAF2496643.1"/>
    </source>
</evidence>
<evidence type="ECO:0000313" key="8">
    <source>
        <dbReference type="Proteomes" id="UP000799750"/>
    </source>
</evidence>
<dbReference type="PROSITE" id="PS50102">
    <property type="entry name" value="RRM"/>
    <property type="match status" value="1"/>
</dbReference>
<comment type="subcellular location">
    <subcellularLocation>
        <location evidence="1">Nucleus</location>
        <location evidence="1">Nucleolus</location>
    </subcellularLocation>
</comment>
<feature type="domain" description="RRM" evidence="6">
    <location>
        <begin position="234"/>
        <end position="312"/>
    </location>
</feature>
<evidence type="ECO:0000256" key="5">
    <source>
        <dbReference type="SAM" id="MobiDB-lite"/>
    </source>
</evidence>
<keyword evidence="2 4" id="KW-0694">RNA-binding</keyword>
<proteinExistence type="predicted"/>
<gene>
    <name evidence="7" type="ORF">BU16DRAFT_537806</name>
</gene>
<dbReference type="AlphaFoldDB" id="A0A6A6QYC5"/>
<keyword evidence="8" id="KW-1185">Reference proteome</keyword>
<evidence type="ECO:0000256" key="2">
    <source>
        <dbReference type="ARBA" id="ARBA00022884"/>
    </source>
</evidence>
<dbReference type="EMBL" id="MU004187">
    <property type="protein sequence ID" value="KAF2496643.1"/>
    <property type="molecule type" value="Genomic_DNA"/>
</dbReference>
<dbReference type="Pfam" id="PF00076">
    <property type="entry name" value="RRM_1"/>
    <property type="match status" value="1"/>
</dbReference>
<reference evidence="7" key="1">
    <citation type="journal article" date="2020" name="Stud. Mycol.">
        <title>101 Dothideomycetes genomes: a test case for predicting lifestyles and emergence of pathogens.</title>
        <authorList>
            <person name="Haridas S."/>
            <person name="Albert R."/>
            <person name="Binder M."/>
            <person name="Bloem J."/>
            <person name="Labutti K."/>
            <person name="Salamov A."/>
            <person name="Andreopoulos B."/>
            <person name="Baker S."/>
            <person name="Barry K."/>
            <person name="Bills G."/>
            <person name="Bluhm B."/>
            <person name="Cannon C."/>
            <person name="Castanera R."/>
            <person name="Culley D."/>
            <person name="Daum C."/>
            <person name="Ezra D."/>
            <person name="Gonzalez J."/>
            <person name="Henrissat B."/>
            <person name="Kuo A."/>
            <person name="Liang C."/>
            <person name="Lipzen A."/>
            <person name="Lutzoni F."/>
            <person name="Magnuson J."/>
            <person name="Mondo S."/>
            <person name="Nolan M."/>
            <person name="Ohm R."/>
            <person name="Pangilinan J."/>
            <person name="Park H.-J."/>
            <person name="Ramirez L."/>
            <person name="Alfaro M."/>
            <person name="Sun H."/>
            <person name="Tritt A."/>
            <person name="Yoshinaga Y."/>
            <person name="Zwiers L.-H."/>
            <person name="Turgeon B."/>
            <person name="Goodwin S."/>
            <person name="Spatafora J."/>
            <person name="Crous P."/>
            <person name="Grigoriev I."/>
        </authorList>
    </citation>
    <scope>NUCLEOTIDE SEQUENCE</scope>
    <source>
        <strain evidence="7">CBS 269.34</strain>
    </source>
</reference>
<feature type="compositionally biased region" description="Basic and acidic residues" evidence="5">
    <location>
        <begin position="85"/>
        <end position="99"/>
    </location>
</feature>
<name>A0A6A6QYC5_9PEZI</name>
<dbReference type="Gene3D" id="3.30.70.330">
    <property type="match status" value="1"/>
</dbReference>
<organism evidence="7 8">
    <name type="scientific">Lophium mytilinum</name>
    <dbReference type="NCBI Taxonomy" id="390894"/>
    <lineage>
        <taxon>Eukaryota</taxon>
        <taxon>Fungi</taxon>
        <taxon>Dikarya</taxon>
        <taxon>Ascomycota</taxon>
        <taxon>Pezizomycotina</taxon>
        <taxon>Dothideomycetes</taxon>
        <taxon>Pleosporomycetidae</taxon>
        <taxon>Mytilinidiales</taxon>
        <taxon>Mytilinidiaceae</taxon>
        <taxon>Lophium</taxon>
    </lineage>
</organism>
<dbReference type="Proteomes" id="UP000799750">
    <property type="component" value="Unassembled WGS sequence"/>
</dbReference>
<protein>
    <recommendedName>
        <fullName evidence="6">RRM domain-containing protein</fullName>
    </recommendedName>
</protein>
<dbReference type="InterPro" id="IPR035979">
    <property type="entry name" value="RBD_domain_sf"/>
</dbReference>
<dbReference type="InterPro" id="IPR000504">
    <property type="entry name" value="RRM_dom"/>
</dbReference>